<dbReference type="Proteomes" id="UP000296862">
    <property type="component" value="Chromosome"/>
</dbReference>
<dbReference type="AlphaFoldDB" id="A0A4P7PTD5"/>
<dbReference type="OrthoDB" id="794403at2"/>
<gene>
    <name evidence="1" type="ORF">GS03_01722</name>
</gene>
<dbReference type="PROSITE" id="PS51257">
    <property type="entry name" value="PROKAR_LIPOPROTEIN"/>
    <property type="match status" value="1"/>
</dbReference>
<evidence type="ECO:0000313" key="2">
    <source>
        <dbReference type="Proteomes" id="UP000296862"/>
    </source>
</evidence>
<organism evidence="1 2">
    <name type="scientific">Flavobacterium sangjuense</name>
    <dbReference type="NCBI Taxonomy" id="2518177"/>
    <lineage>
        <taxon>Bacteria</taxon>
        <taxon>Pseudomonadati</taxon>
        <taxon>Bacteroidota</taxon>
        <taxon>Flavobacteriia</taxon>
        <taxon>Flavobacteriales</taxon>
        <taxon>Flavobacteriaceae</taxon>
        <taxon>Flavobacterium</taxon>
    </lineage>
</organism>
<evidence type="ECO:0000313" key="1">
    <source>
        <dbReference type="EMBL" id="QBZ98217.1"/>
    </source>
</evidence>
<proteinExistence type="predicted"/>
<protein>
    <submittedName>
        <fullName evidence="1">Uncharacterized protein</fullName>
    </submittedName>
</protein>
<name>A0A4P7PTD5_9FLAO</name>
<sequence>MKSRILFSIVFLMLFISCKKETVTPTKVIEKPMKSPSSNECYAYDLKGDKIELQLHYMSDSDSVTGKLNFAFAEKDNNNGFIIGKLTDQILIADYTFRSEGKTSKRQVAFELKDDKAILGYGEMDQDGTFFKDINKVKFDSGVQLTKTDCSTSHDN</sequence>
<dbReference type="KEGG" id="fsn:GS03_01722"/>
<accession>A0A4P7PTD5</accession>
<dbReference type="RefSeq" id="WP_136152126.1">
    <property type="nucleotide sequence ID" value="NZ_CP038810.1"/>
</dbReference>
<reference evidence="1 2" key="1">
    <citation type="submission" date="2019-04" db="EMBL/GenBank/DDBJ databases">
        <title>Flavobacterium sp. GS03.</title>
        <authorList>
            <person name="Kim H."/>
        </authorList>
    </citation>
    <scope>NUCLEOTIDE SEQUENCE [LARGE SCALE GENOMIC DNA]</scope>
    <source>
        <strain evidence="1 2">GS03</strain>
    </source>
</reference>
<dbReference type="EMBL" id="CP038810">
    <property type="protein sequence ID" value="QBZ98217.1"/>
    <property type="molecule type" value="Genomic_DNA"/>
</dbReference>
<keyword evidence="2" id="KW-1185">Reference proteome</keyword>